<name>A0A2H3TXI1_FUSOX</name>
<dbReference type="PROSITE" id="PS50071">
    <property type="entry name" value="HOMEOBOX_2"/>
    <property type="match status" value="1"/>
</dbReference>
<keyword evidence="2 4" id="KW-0371">Homeobox</keyword>
<dbReference type="InterPro" id="IPR013830">
    <property type="entry name" value="SGNH_hydro"/>
</dbReference>
<dbReference type="Gene3D" id="1.10.10.60">
    <property type="entry name" value="Homeodomain-like"/>
    <property type="match status" value="1"/>
</dbReference>
<evidence type="ECO:0000259" key="5">
    <source>
        <dbReference type="PROSITE" id="PS50071"/>
    </source>
</evidence>
<feature type="DNA-binding region" description="Homeobox" evidence="4">
    <location>
        <begin position="114"/>
        <end position="176"/>
    </location>
</feature>
<gene>
    <name evidence="6" type="ORF">FRV6_16473</name>
</gene>
<dbReference type="SUPFAM" id="SSF52266">
    <property type="entry name" value="SGNH hydrolase"/>
    <property type="match status" value="1"/>
</dbReference>
<dbReference type="VEuPathDB" id="FungiDB:FOIG_05647"/>
<dbReference type="VEuPathDB" id="FungiDB:FOXG_02156"/>
<evidence type="ECO:0000313" key="7">
    <source>
        <dbReference type="Proteomes" id="UP000219369"/>
    </source>
</evidence>
<dbReference type="OrthoDB" id="671439at2759"/>
<dbReference type="AlphaFoldDB" id="A0A2H3TXI1"/>
<evidence type="ECO:0000256" key="1">
    <source>
        <dbReference type="ARBA" id="ARBA00023125"/>
    </source>
</evidence>
<evidence type="ECO:0000313" key="6">
    <source>
        <dbReference type="EMBL" id="SCO92345.1"/>
    </source>
</evidence>
<dbReference type="GO" id="GO:0003677">
    <property type="term" value="F:DNA binding"/>
    <property type="evidence" value="ECO:0007669"/>
    <property type="project" value="UniProtKB-UniRule"/>
</dbReference>
<dbReference type="SUPFAM" id="SSF46689">
    <property type="entry name" value="Homeodomain-like"/>
    <property type="match status" value="1"/>
</dbReference>
<dbReference type="Pfam" id="PF05920">
    <property type="entry name" value="Homeobox_KN"/>
    <property type="match status" value="1"/>
</dbReference>
<dbReference type="InterPro" id="IPR036514">
    <property type="entry name" value="SGNH_hydro_sf"/>
</dbReference>
<proteinExistence type="predicted"/>
<evidence type="ECO:0000256" key="4">
    <source>
        <dbReference type="PROSITE-ProRule" id="PRU00108"/>
    </source>
</evidence>
<dbReference type="Proteomes" id="UP000219369">
    <property type="component" value="Unassembled WGS sequence"/>
</dbReference>
<feature type="domain" description="Homeobox" evidence="5">
    <location>
        <begin position="112"/>
        <end position="175"/>
    </location>
</feature>
<comment type="subcellular location">
    <subcellularLocation>
        <location evidence="4">Nucleus</location>
    </subcellularLocation>
</comment>
<dbReference type="InterPro" id="IPR001356">
    <property type="entry name" value="HD"/>
</dbReference>
<sequence>MSTDVNGSFGSLSISSKHTGEGSFPVYSSFDQALDELTIGFVYDPSLPSNVDESEVSPSQAQRAISTSRVSSFGITDLFSHTNSRAGTPAFDHIVGLPVTLQYSLVSVGSVTTPPKIGTQLFREAVRILREWVSSHSKYPFPTEKDKRTFQLRTGLTRTQILDWLANARRRGKIQSLYNQIVLFGDSLFELGIDVQSGYSFHAALQALVIRRLDVINRGFSGYTTRNALELLYKIIPPPSPSSPRIEYLAILFGPNDAILPLPTTSQHIPVEEYQDNLRRIVTHPNTAQSDLKKGHPQAIRKAAISQKYSEAVRKVAQAVPEVVLIDLFTAITDAANAATPGFNSNEFPLGHPGGRVGALETLIPDGLHLGGEGYKILYDLLQPHIGPFPDTDEGWVFPDWRILNPGDTLS</sequence>
<dbReference type="Gene3D" id="3.40.50.1110">
    <property type="entry name" value="SGNH hydrolase"/>
    <property type="match status" value="2"/>
</dbReference>
<dbReference type="InterPro" id="IPR008422">
    <property type="entry name" value="KN_HD"/>
</dbReference>
<evidence type="ECO:0000256" key="2">
    <source>
        <dbReference type="ARBA" id="ARBA00023155"/>
    </source>
</evidence>
<dbReference type="EMBL" id="FMJY01000010">
    <property type="protein sequence ID" value="SCO92345.1"/>
    <property type="molecule type" value="Genomic_DNA"/>
</dbReference>
<dbReference type="VEuPathDB" id="FungiDB:FOC1_g10013602"/>
<dbReference type="VEuPathDB" id="FungiDB:FOMG_04904"/>
<dbReference type="VEuPathDB" id="FungiDB:HZS61_010055"/>
<organism evidence="6 7">
    <name type="scientific">Fusarium oxysporum</name>
    <name type="common">Fusarium vascular wilt</name>
    <dbReference type="NCBI Taxonomy" id="5507"/>
    <lineage>
        <taxon>Eukaryota</taxon>
        <taxon>Fungi</taxon>
        <taxon>Dikarya</taxon>
        <taxon>Ascomycota</taxon>
        <taxon>Pezizomycotina</taxon>
        <taxon>Sordariomycetes</taxon>
        <taxon>Hypocreomycetidae</taxon>
        <taxon>Hypocreales</taxon>
        <taxon>Nectriaceae</taxon>
        <taxon>Fusarium</taxon>
        <taxon>Fusarium oxysporum species complex</taxon>
    </lineage>
</organism>
<dbReference type="Pfam" id="PF13472">
    <property type="entry name" value="Lipase_GDSL_2"/>
    <property type="match status" value="1"/>
</dbReference>
<dbReference type="VEuPathDB" id="FungiDB:FOC4_g10010495"/>
<accession>A0A2H3TXI1</accession>
<reference evidence="7" key="1">
    <citation type="submission" date="2016-09" db="EMBL/GenBank/DDBJ databases">
        <authorList>
            <person name="Guldener U."/>
        </authorList>
    </citation>
    <scope>NUCLEOTIDE SEQUENCE [LARGE SCALE GENOMIC DNA]</scope>
    <source>
        <strain evidence="7">V64-1</strain>
    </source>
</reference>
<dbReference type="CDD" id="cd00086">
    <property type="entry name" value="homeodomain"/>
    <property type="match status" value="1"/>
</dbReference>
<keyword evidence="1 4" id="KW-0238">DNA-binding</keyword>
<dbReference type="InterPro" id="IPR009057">
    <property type="entry name" value="Homeodomain-like_sf"/>
</dbReference>
<dbReference type="GO" id="GO:0005634">
    <property type="term" value="C:nucleus"/>
    <property type="evidence" value="ECO:0007669"/>
    <property type="project" value="UniProtKB-SubCell"/>
</dbReference>
<dbReference type="PANTHER" id="PTHR14209:SF19">
    <property type="entry name" value="ISOAMYL ACETATE-HYDROLYZING ESTERASE 1 HOMOLOG"/>
    <property type="match status" value="1"/>
</dbReference>
<dbReference type="GO" id="GO:0006355">
    <property type="term" value="P:regulation of DNA-templated transcription"/>
    <property type="evidence" value="ECO:0007669"/>
    <property type="project" value="InterPro"/>
</dbReference>
<dbReference type="VEuPathDB" id="FungiDB:FOZG_05075"/>
<protein>
    <recommendedName>
        <fullName evidence="5">Homeobox domain-containing protein</fullName>
    </recommendedName>
</protein>
<keyword evidence="3 4" id="KW-0539">Nucleus</keyword>
<dbReference type="InterPro" id="IPR045136">
    <property type="entry name" value="Iah1-like"/>
</dbReference>
<dbReference type="PANTHER" id="PTHR14209">
    <property type="entry name" value="ISOAMYL ACETATE-HYDROLYZING ESTERASE 1"/>
    <property type="match status" value="1"/>
</dbReference>
<evidence type="ECO:0000256" key="3">
    <source>
        <dbReference type="ARBA" id="ARBA00023242"/>
    </source>
</evidence>